<reference evidence="3 4" key="1">
    <citation type="submission" date="2020-04" db="EMBL/GenBank/DDBJ databases">
        <title>Genome sequencing of novel species.</title>
        <authorList>
            <person name="Heo J."/>
            <person name="Kim S.-J."/>
            <person name="Kim J.-S."/>
            <person name="Hong S.-B."/>
            <person name="Kwon S.-W."/>
        </authorList>
    </citation>
    <scope>NUCLEOTIDE SEQUENCE [LARGE SCALE GENOMIC DNA]</scope>
    <source>
        <strain evidence="3 4">GN2-R2</strain>
    </source>
</reference>
<name>A0A7Z2VZV4_9BURK</name>
<comment type="similarity">
    <text evidence="1">Belongs to the universal stress protein A family.</text>
</comment>
<dbReference type="EMBL" id="CP051685">
    <property type="protein sequence ID" value="QJE02160.1"/>
    <property type="molecule type" value="Genomic_DNA"/>
</dbReference>
<keyword evidence="4" id="KW-1185">Reference proteome</keyword>
<protein>
    <submittedName>
        <fullName evidence="3">Universal stress protein</fullName>
    </submittedName>
</protein>
<dbReference type="PRINTS" id="PR01438">
    <property type="entry name" value="UNVRSLSTRESS"/>
</dbReference>
<dbReference type="RefSeq" id="WP_170204247.1">
    <property type="nucleotide sequence ID" value="NZ_CP051685.1"/>
</dbReference>
<dbReference type="Proteomes" id="UP000502415">
    <property type="component" value="Chromosome"/>
</dbReference>
<gene>
    <name evidence="3" type="ORF">HH212_20825</name>
</gene>
<dbReference type="SUPFAM" id="SSF52402">
    <property type="entry name" value="Adenine nucleotide alpha hydrolases-like"/>
    <property type="match status" value="1"/>
</dbReference>
<organism evidence="3 4">
    <name type="scientific">Massilia forsythiae</name>
    <dbReference type="NCBI Taxonomy" id="2728020"/>
    <lineage>
        <taxon>Bacteria</taxon>
        <taxon>Pseudomonadati</taxon>
        <taxon>Pseudomonadota</taxon>
        <taxon>Betaproteobacteria</taxon>
        <taxon>Burkholderiales</taxon>
        <taxon>Oxalobacteraceae</taxon>
        <taxon>Telluria group</taxon>
        <taxon>Massilia</taxon>
    </lineage>
</organism>
<dbReference type="InterPro" id="IPR014729">
    <property type="entry name" value="Rossmann-like_a/b/a_fold"/>
</dbReference>
<evidence type="ECO:0000256" key="1">
    <source>
        <dbReference type="ARBA" id="ARBA00008791"/>
    </source>
</evidence>
<dbReference type="Pfam" id="PF00582">
    <property type="entry name" value="Usp"/>
    <property type="match status" value="1"/>
</dbReference>
<dbReference type="AlphaFoldDB" id="A0A7Z2VZV4"/>
<evidence type="ECO:0000313" key="4">
    <source>
        <dbReference type="Proteomes" id="UP000502415"/>
    </source>
</evidence>
<proteinExistence type="inferred from homology"/>
<dbReference type="InterPro" id="IPR006015">
    <property type="entry name" value="Universal_stress_UspA"/>
</dbReference>
<sequence length="145" mass="15603">MYRRILVPTDGTELSARAIEMALRLAAPAGAVVIGMHASTPPYLLAPELGLAAPIDDAWRHEREQQAQDGLAYVRRRAGETGVACEALLVRHDSPHEAIVQAARDRACDLIVMASHGRRGMAARLLGSETAKVLTHSAIPVLVVR</sequence>
<evidence type="ECO:0000313" key="3">
    <source>
        <dbReference type="EMBL" id="QJE02160.1"/>
    </source>
</evidence>
<dbReference type="CDD" id="cd00293">
    <property type="entry name" value="USP-like"/>
    <property type="match status" value="1"/>
</dbReference>
<dbReference type="PANTHER" id="PTHR46268:SF15">
    <property type="entry name" value="UNIVERSAL STRESS PROTEIN HP_0031"/>
    <property type="match status" value="1"/>
</dbReference>
<dbReference type="Gene3D" id="3.40.50.620">
    <property type="entry name" value="HUPs"/>
    <property type="match status" value="1"/>
</dbReference>
<dbReference type="KEGG" id="mfy:HH212_20825"/>
<accession>A0A7Z2VZV4</accession>
<evidence type="ECO:0000259" key="2">
    <source>
        <dbReference type="Pfam" id="PF00582"/>
    </source>
</evidence>
<feature type="domain" description="UspA" evidence="2">
    <location>
        <begin position="1"/>
        <end position="145"/>
    </location>
</feature>
<dbReference type="InterPro" id="IPR006016">
    <property type="entry name" value="UspA"/>
</dbReference>
<dbReference type="PANTHER" id="PTHR46268">
    <property type="entry name" value="STRESS RESPONSE PROTEIN NHAX"/>
    <property type="match status" value="1"/>
</dbReference>